<dbReference type="RefSeq" id="WP_088367537.1">
    <property type="nucleotide sequence ID" value="NZ_NBBI01000004.1"/>
</dbReference>
<sequence length="120" mass="12474">MYGRASRAVEAFTPPVTLIRGSATLRTRVVTLPAGAVYTLGSVLGEITATKKHPLAASAAADGSQTPKLVLAQNVDATSADVQAIAYESGDFVKEKLIFGAGHTADSAREQLRALNITYG</sequence>
<reference evidence="1 2" key="1">
    <citation type="submission" date="2017-03" db="EMBL/GenBank/DDBJ databases">
        <title>Genome sequence of Sphingomonas dokdonensis DSM 21029.</title>
        <authorList>
            <person name="Poehlein A."/>
            <person name="Wuebbeler J.H."/>
            <person name="Steinbuechel A."/>
            <person name="Daniel R."/>
        </authorList>
    </citation>
    <scope>NUCLEOTIDE SEQUENCE [LARGE SCALE GENOMIC DNA]</scope>
    <source>
        <strain evidence="1 2">DSM 21029</strain>
    </source>
</reference>
<name>A0A245ZHI1_9SPHN</name>
<protein>
    <recommendedName>
        <fullName evidence="3">Bacteriophage lambda head decoration protein D</fullName>
    </recommendedName>
</protein>
<comment type="caution">
    <text evidence="1">The sequence shown here is derived from an EMBL/GenBank/DDBJ whole genome shotgun (WGS) entry which is preliminary data.</text>
</comment>
<dbReference type="Proteomes" id="UP000197290">
    <property type="component" value="Unassembled WGS sequence"/>
</dbReference>
<dbReference type="AlphaFoldDB" id="A0A245ZHI1"/>
<evidence type="ECO:0008006" key="3">
    <source>
        <dbReference type="Google" id="ProtNLM"/>
    </source>
</evidence>
<accession>A0A245ZHI1</accession>
<evidence type="ECO:0000313" key="2">
    <source>
        <dbReference type="Proteomes" id="UP000197290"/>
    </source>
</evidence>
<keyword evidence="2" id="KW-1185">Reference proteome</keyword>
<dbReference type="Pfam" id="PF02924">
    <property type="entry name" value="HDPD"/>
    <property type="match status" value="1"/>
</dbReference>
<organism evidence="1 2">
    <name type="scientific">Sphingomonas dokdonensis</name>
    <dbReference type="NCBI Taxonomy" id="344880"/>
    <lineage>
        <taxon>Bacteria</taxon>
        <taxon>Pseudomonadati</taxon>
        <taxon>Pseudomonadota</taxon>
        <taxon>Alphaproteobacteria</taxon>
        <taxon>Sphingomonadales</taxon>
        <taxon>Sphingomonadaceae</taxon>
        <taxon>Sphingomonas</taxon>
    </lineage>
</organism>
<gene>
    <name evidence="1" type="ORF">SPDO_21830</name>
</gene>
<evidence type="ECO:0000313" key="1">
    <source>
        <dbReference type="EMBL" id="OWK29202.1"/>
    </source>
</evidence>
<dbReference type="EMBL" id="NBBI01000004">
    <property type="protein sequence ID" value="OWK29202.1"/>
    <property type="molecule type" value="Genomic_DNA"/>
</dbReference>
<dbReference type="OrthoDB" id="7570830at2"/>
<dbReference type="Gene3D" id="2.40.300.10">
    <property type="entry name" value="Head decoration protein D"/>
    <property type="match status" value="1"/>
</dbReference>
<dbReference type="InterPro" id="IPR004195">
    <property type="entry name" value="Head_decoration_D"/>
</dbReference>
<proteinExistence type="predicted"/>